<evidence type="ECO:0000313" key="5">
    <source>
        <dbReference type="EMBL" id="CAD7239621.1"/>
    </source>
</evidence>
<dbReference type="InterPro" id="IPR013123">
    <property type="entry name" value="SpoU_subst-bd"/>
</dbReference>
<dbReference type="InterPro" id="IPR029026">
    <property type="entry name" value="tRNA_m1G_MTases_N"/>
</dbReference>
<name>A0A7R9A1E5_9CRUS</name>
<feature type="non-terminal residue" evidence="5">
    <location>
        <position position="167"/>
    </location>
</feature>
<gene>
    <name evidence="5" type="ORF">CTOB1V02_LOCUS17436</name>
</gene>
<evidence type="ECO:0000256" key="2">
    <source>
        <dbReference type="ARBA" id="ARBA00022679"/>
    </source>
</evidence>
<dbReference type="InterPro" id="IPR004441">
    <property type="entry name" value="rRNA_MeTrfase_TrmH"/>
</dbReference>
<feature type="domain" description="tRNA/rRNA methyltransferase SpoU type" evidence="3">
    <location>
        <begin position="65"/>
        <end position="167"/>
    </location>
</feature>
<evidence type="ECO:0000256" key="1">
    <source>
        <dbReference type="ARBA" id="ARBA00022603"/>
    </source>
</evidence>
<dbReference type="GO" id="GO:0003723">
    <property type="term" value="F:RNA binding"/>
    <property type="evidence" value="ECO:0007669"/>
    <property type="project" value="InterPro"/>
</dbReference>
<feature type="domain" description="RNA 2-O ribose methyltransferase substrate binding" evidence="4">
    <location>
        <begin position="3"/>
        <end position="40"/>
    </location>
</feature>
<dbReference type="Pfam" id="PF08032">
    <property type="entry name" value="SpoU_sub_bind"/>
    <property type="match status" value="1"/>
</dbReference>
<dbReference type="AlphaFoldDB" id="A0A7R9A1E5"/>
<evidence type="ECO:0000259" key="3">
    <source>
        <dbReference type="Pfam" id="PF00588"/>
    </source>
</evidence>
<dbReference type="InterPro" id="IPR029028">
    <property type="entry name" value="Alpha/beta_knot_MTases"/>
</dbReference>
<sequence length="167" mass="17627">DLQILATKHAIETREVNRSLLNDLVADVQHQGVVALVRASSSGVRADLLAFVQQRLVDKTQASLLLLVLDEVQDPHNLGACLRSADAAGVDAVVVPADNSVGLTPVVRKVASGAAESVPLFQVTNLQRALSELQEAGVWVYGAAGEAESSLYELDLRGHVALIMGAE</sequence>
<organism evidence="5">
    <name type="scientific">Cyprideis torosa</name>
    <dbReference type="NCBI Taxonomy" id="163714"/>
    <lineage>
        <taxon>Eukaryota</taxon>
        <taxon>Metazoa</taxon>
        <taxon>Ecdysozoa</taxon>
        <taxon>Arthropoda</taxon>
        <taxon>Crustacea</taxon>
        <taxon>Oligostraca</taxon>
        <taxon>Ostracoda</taxon>
        <taxon>Podocopa</taxon>
        <taxon>Podocopida</taxon>
        <taxon>Cytherocopina</taxon>
        <taxon>Cytheroidea</taxon>
        <taxon>Cytherideidae</taxon>
        <taxon>Cyprideis</taxon>
    </lineage>
</organism>
<feature type="non-terminal residue" evidence="5">
    <location>
        <position position="1"/>
    </location>
</feature>
<dbReference type="GO" id="GO:0005829">
    <property type="term" value="C:cytosol"/>
    <property type="evidence" value="ECO:0007669"/>
    <property type="project" value="TreeGrafter"/>
</dbReference>
<keyword evidence="1" id="KW-0489">Methyltransferase</keyword>
<accession>A0A7R9A1E5</accession>
<dbReference type="InterPro" id="IPR001537">
    <property type="entry name" value="SpoU_MeTrfase"/>
</dbReference>
<dbReference type="GO" id="GO:0070039">
    <property type="term" value="F:rRNA (guanosine-2'-O-)-methyltransferase activity"/>
    <property type="evidence" value="ECO:0007669"/>
    <property type="project" value="TreeGrafter"/>
</dbReference>
<dbReference type="Pfam" id="PF00588">
    <property type="entry name" value="SpoU_methylase"/>
    <property type="match status" value="1"/>
</dbReference>
<dbReference type="EMBL" id="OB733729">
    <property type="protein sequence ID" value="CAD7239621.1"/>
    <property type="molecule type" value="Genomic_DNA"/>
</dbReference>
<dbReference type="CDD" id="cd18103">
    <property type="entry name" value="SpoU-like_RlmB"/>
    <property type="match status" value="1"/>
</dbReference>
<proteinExistence type="predicted"/>
<evidence type="ECO:0000259" key="4">
    <source>
        <dbReference type="Pfam" id="PF08032"/>
    </source>
</evidence>
<dbReference type="SUPFAM" id="SSF75217">
    <property type="entry name" value="alpha/beta knot"/>
    <property type="match status" value="1"/>
</dbReference>
<dbReference type="OrthoDB" id="8120422at2759"/>
<protein>
    <submittedName>
        <fullName evidence="5">Uncharacterized protein</fullName>
    </submittedName>
</protein>
<dbReference type="PANTHER" id="PTHR46429:SF1">
    <property type="entry name" value="23S RRNA (GUANOSINE-2'-O-)-METHYLTRANSFERASE RLMB"/>
    <property type="match status" value="1"/>
</dbReference>
<dbReference type="Gene3D" id="3.40.1280.10">
    <property type="match status" value="1"/>
</dbReference>
<keyword evidence="2" id="KW-0808">Transferase</keyword>
<reference evidence="5" key="1">
    <citation type="submission" date="2020-11" db="EMBL/GenBank/DDBJ databases">
        <authorList>
            <person name="Tran Van P."/>
        </authorList>
    </citation>
    <scope>NUCLEOTIDE SEQUENCE</scope>
</reference>
<dbReference type="PANTHER" id="PTHR46429">
    <property type="entry name" value="23S RRNA (GUANOSINE-2'-O-)-METHYLTRANSFERASE RLMB"/>
    <property type="match status" value="1"/>
</dbReference>